<dbReference type="Proteomes" id="UP001180453">
    <property type="component" value="Unassembled WGS sequence"/>
</dbReference>
<name>A0ABU1YQ93_ROSSA</name>
<accession>A0ABU1YQ93</accession>
<sequence>MKLPYVVATDAVVRSIELAQVQASRRVAMGSQPLISQMPLQQAIAVTTLGGQSTRAVFGVVGAARYEAISKL</sequence>
<comment type="caution">
    <text evidence="1">The sequence shown here is derived from an EMBL/GenBank/DDBJ whole genome shotgun (WGS) entry which is preliminary data.</text>
</comment>
<protein>
    <submittedName>
        <fullName evidence="1">Uncharacterized protein</fullName>
    </submittedName>
</protein>
<reference evidence="1 2" key="1">
    <citation type="submission" date="2023-07" db="EMBL/GenBank/DDBJ databases">
        <title>Sorghum-associated microbial communities from plants grown in Nebraska, USA.</title>
        <authorList>
            <person name="Schachtman D."/>
        </authorList>
    </citation>
    <scope>NUCLEOTIDE SEQUENCE [LARGE SCALE GENOMIC DNA]</scope>
    <source>
        <strain evidence="1 2">BE314</strain>
    </source>
</reference>
<evidence type="ECO:0000313" key="2">
    <source>
        <dbReference type="Proteomes" id="UP001180453"/>
    </source>
</evidence>
<proteinExistence type="predicted"/>
<keyword evidence="2" id="KW-1185">Reference proteome</keyword>
<evidence type="ECO:0000313" key="1">
    <source>
        <dbReference type="EMBL" id="MDR7270913.1"/>
    </source>
</evidence>
<dbReference type="RefSeq" id="WP_310267277.1">
    <property type="nucleotide sequence ID" value="NZ_JAVDXU010000002.1"/>
</dbReference>
<dbReference type="EMBL" id="JAVDXU010000002">
    <property type="protein sequence ID" value="MDR7270913.1"/>
    <property type="molecule type" value="Genomic_DNA"/>
</dbReference>
<gene>
    <name evidence="1" type="ORF">J2X20_003571</name>
</gene>
<organism evidence="1 2">
    <name type="scientific">Roseateles saccharophilus</name>
    <name type="common">Pseudomonas saccharophila</name>
    <dbReference type="NCBI Taxonomy" id="304"/>
    <lineage>
        <taxon>Bacteria</taxon>
        <taxon>Pseudomonadati</taxon>
        <taxon>Pseudomonadota</taxon>
        <taxon>Betaproteobacteria</taxon>
        <taxon>Burkholderiales</taxon>
        <taxon>Sphaerotilaceae</taxon>
        <taxon>Roseateles</taxon>
    </lineage>
</organism>